<feature type="chain" id="PRO_5047461651" evidence="1">
    <location>
        <begin position="24"/>
        <end position="685"/>
    </location>
</feature>
<keyword evidence="1" id="KW-0732">Signal</keyword>
<evidence type="ECO:0000313" key="2">
    <source>
        <dbReference type="EMBL" id="MFC6198818.1"/>
    </source>
</evidence>
<protein>
    <submittedName>
        <fullName evidence="2">Gamma-glutamyltransferase family protein</fullName>
    </submittedName>
</protein>
<dbReference type="Gene3D" id="1.10.246.130">
    <property type="match status" value="1"/>
</dbReference>
<organism evidence="2 3">
    <name type="scientific">Ponticaulis profundi</name>
    <dbReference type="NCBI Taxonomy" id="2665222"/>
    <lineage>
        <taxon>Bacteria</taxon>
        <taxon>Pseudomonadati</taxon>
        <taxon>Pseudomonadota</taxon>
        <taxon>Alphaproteobacteria</taxon>
        <taxon>Hyphomonadales</taxon>
        <taxon>Hyphomonadaceae</taxon>
        <taxon>Ponticaulis</taxon>
    </lineage>
</organism>
<dbReference type="EMBL" id="JBHSSW010000014">
    <property type="protein sequence ID" value="MFC6198818.1"/>
    <property type="molecule type" value="Genomic_DNA"/>
</dbReference>
<dbReference type="RefSeq" id="WP_377379370.1">
    <property type="nucleotide sequence ID" value="NZ_JBHSSW010000014.1"/>
</dbReference>
<gene>
    <name evidence="2" type="ORF">ACFQDM_12050</name>
</gene>
<comment type="caution">
    <text evidence="2">The sequence shown here is derived from an EMBL/GenBank/DDBJ whole genome shotgun (WGS) entry which is preliminary data.</text>
</comment>
<dbReference type="InterPro" id="IPR043138">
    <property type="entry name" value="GGT_lsub"/>
</dbReference>
<dbReference type="PRINTS" id="PR01210">
    <property type="entry name" value="GGTRANSPTASE"/>
</dbReference>
<reference evidence="3" key="1">
    <citation type="journal article" date="2019" name="Int. J. Syst. Evol. Microbiol.">
        <title>The Global Catalogue of Microorganisms (GCM) 10K type strain sequencing project: providing services to taxonomists for standard genome sequencing and annotation.</title>
        <authorList>
            <consortium name="The Broad Institute Genomics Platform"/>
            <consortium name="The Broad Institute Genome Sequencing Center for Infectious Disease"/>
            <person name="Wu L."/>
            <person name="Ma J."/>
        </authorList>
    </citation>
    <scope>NUCLEOTIDE SEQUENCE [LARGE SCALE GENOMIC DNA]</scope>
    <source>
        <strain evidence="3">CGMCC-1.15741</strain>
    </source>
</reference>
<feature type="signal peptide" evidence="1">
    <location>
        <begin position="1"/>
        <end position="23"/>
    </location>
</feature>
<keyword evidence="3" id="KW-1185">Reference proteome</keyword>
<evidence type="ECO:0000313" key="3">
    <source>
        <dbReference type="Proteomes" id="UP001596303"/>
    </source>
</evidence>
<dbReference type="Proteomes" id="UP001596303">
    <property type="component" value="Unassembled WGS sequence"/>
</dbReference>
<accession>A0ABW1SBT0</accession>
<dbReference type="PANTHER" id="PTHR43881:SF1">
    <property type="entry name" value="GAMMA-GLUTAMYLTRANSPEPTIDASE (AFU_ORTHOLOGUE AFUA_4G13580)"/>
    <property type="match status" value="1"/>
</dbReference>
<dbReference type="Gene3D" id="3.60.20.40">
    <property type="match status" value="1"/>
</dbReference>
<dbReference type="Pfam" id="PF01019">
    <property type="entry name" value="G_glu_transpept"/>
    <property type="match status" value="2"/>
</dbReference>
<sequence length="685" mass="74168">MHIRLLSQVFAATCLISTSPALAQETAPEISIESMRGDRVGPGLNFAGRSAVVAPNGAAATAHPLATSTALEILKAGGSAVDAAIAANAMLGLVEPVGNGMGGDLFALIWDPETEKLYGLNASGRSPLGATLADMQAEADEHMDGKEIPAYGSAPVSVPGAVDGWFMMHDKFGKTPMSEILAPAISYAENGAPIPQVISYYWQRSAERFQQVYEEGILEEFDNARETYFSPPPSEGALIKNPDLANTFRLIAEGGREAFYEGEIAETIDAYFKRIGGYLRYEDLAAHHGEWVEPLCVPYRETKVCGLPPNTQGVATLQMLQMLEAFPMREYGFGSADSLMAQIEAKRLAFEDRARGYADPAFSNVPPEAFIEPRLAAEYIEKIDISKASSLNPLGDKWKALGEEQAANNKEINALDKNINVECEGSEQCMPVLLDTLEKLTGDNISMDLNVCTDDGQNCEQKTLRDLINDAEAKLKEGDTTYLTVADKNGMMVSLIQSNYRGMGSGLVADGLGFMFQDRGQLFSLDPAHPNVFEPGKRPFHTIIPGFAFREVCEDEQTCRDAPWLSFGVMGGGMQPQGQTQIILNLVDYDMGLQEAGDAARWRHDGSCQPTDALEGGSCEASLGTVNLESGIPQSIADELRKRGHEVKYTADGGYGGYQAIMRDFEHGTWIAATELRKDGSANGY</sequence>
<dbReference type="InterPro" id="IPR052896">
    <property type="entry name" value="GGT-like_enzyme"/>
</dbReference>
<dbReference type="InterPro" id="IPR029055">
    <property type="entry name" value="Ntn_hydrolases_N"/>
</dbReference>
<name>A0ABW1SBT0_9PROT</name>
<dbReference type="InterPro" id="IPR043137">
    <property type="entry name" value="GGT_ssub_C"/>
</dbReference>
<dbReference type="SUPFAM" id="SSF56235">
    <property type="entry name" value="N-terminal nucleophile aminohydrolases (Ntn hydrolases)"/>
    <property type="match status" value="1"/>
</dbReference>
<evidence type="ECO:0000256" key="1">
    <source>
        <dbReference type="SAM" id="SignalP"/>
    </source>
</evidence>
<dbReference type="PANTHER" id="PTHR43881">
    <property type="entry name" value="GAMMA-GLUTAMYLTRANSPEPTIDASE (AFU_ORTHOLOGUE AFUA_4G13580)"/>
    <property type="match status" value="1"/>
</dbReference>
<proteinExistence type="predicted"/>